<dbReference type="GO" id="GO:0005737">
    <property type="term" value="C:cytoplasm"/>
    <property type="evidence" value="ECO:0007669"/>
    <property type="project" value="UniProtKB-SubCell"/>
</dbReference>
<dbReference type="InterPro" id="IPR008927">
    <property type="entry name" value="6-PGluconate_DH-like_C_sf"/>
</dbReference>
<sequence length="265" mass="28475">MVKIGFIGMGNMGNAILNGLLKTHGPEEMIFSAARQDKMEAVTVRTKVPHACSNRECAEAVKYLILAVKPQYFDAVFSEIRDVVTPEQVVVSLAPGITISNITERLGGNVRVVRAMPNTPAMLGEGMTGVSYGEASYTEEEKETIRDIFSSCGMVELVEERLMDAVGCVSGSSPAFVYMFIEALADSGVKYGLPRKTAYAMAAQTVLGSAKMILETGKHPGQLKDEVCSPGGTTIAGVSALEEYGLRNAVIKAADACYEKTRRMK</sequence>
<evidence type="ECO:0000256" key="9">
    <source>
        <dbReference type="RuleBase" id="RU003903"/>
    </source>
</evidence>
<feature type="domain" description="Pyrroline-5-carboxylate reductase dimerisation" evidence="11">
    <location>
        <begin position="160"/>
        <end position="264"/>
    </location>
</feature>
<keyword evidence="4 6" id="KW-0560">Oxidoreductase</keyword>
<evidence type="ECO:0000256" key="6">
    <source>
        <dbReference type="HAMAP-Rule" id="MF_01925"/>
    </source>
</evidence>
<accession>A0A0E2HVS9</accession>
<dbReference type="InterPro" id="IPR028939">
    <property type="entry name" value="P5C_Rdtase_cat_N"/>
</dbReference>
<evidence type="ECO:0000313" key="12">
    <source>
        <dbReference type="EMBL" id="ENZ20336.1"/>
    </source>
</evidence>
<name>A0A0E2HVS9_9FIRM</name>
<comment type="catalytic activity">
    <reaction evidence="6 9">
        <text>L-proline + NADP(+) = (S)-1-pyrroline-5-carboxylate + NADPH + 2 H(+)</text>
        <dbReference type="Rhea" id="RHEA:14109"/>
        <dbReference type="ChEBI" id="CHEBI:15378"/>
        <dbReference type="ChEBI" id="CHEBI:17388"/>
        <dbReference type="ChEBI" id="CHEBI:57783"/>
        <dbReference type="ChEBI" id="CHEBI:58349"/>
        <dbReference type="ChEBI" id="CHEBI:60039"/>
        <dbReference type="EC" id="1.5.1.2"/>
    </reaction>
</comment>
<evidence type="ECO:0000256" key="5">
    <source>
        <dbReference type="ARBA" id="ARBA00058118"/>
    </source>
</evidence>
<dbReference type="Proteomes" id="UP000013085">
    <property type="component" value="Unassembled WGS sequence"/>
</dbReference>
<comment type="similarity">
    <text evidence="1 6 9">Belongs to the pyrroline-5-carboxylate reductase family.</text>
</comment>
<comment type="function">
    <text evidence="5 6">Catalyzes the reduction of 1-pyrroline-5-carboxylate (PCA) to L-proline.</text>
</comment>
<dbReference type="InterPro" id="IPR029036">
    <property type="entry name" value="P5CR_dimer"/>
</dbReference>
<dbReference type="GO" id="GO:0004735">
    <property type="term" value="F:pyrroline-5-carboxylate reductase activity"/>
    <property type="evidence" value="ECO:0007669"/>
    <property type="project" value="UniProtKB-UniRule"/>
</dbReference>
<feature type="binding site" evidence="8">
    <location>
        <begin position="67"/>
        <end position="70"/>
    </location>
    <ligand>
        <name>NADP(+)</name>
        <dbReference type="ChEBI" id="CHEBI:58349"/>
    </ligand>
</feature>
<reference evidence="12 13" key="1">
    <citation type="submission" date="2013-01" db="EMBL/GenBank/DDBJ databases">
        <title>The Genome Sequence of Clostridium clostridioforme 90A8.</title>
        <authorList>
            <consortium name="The Broad Institute Genome Sequencing Platform"/>
            <person name="Earl A."/>
            <person name="Ward D."/>
            <person name="Feldgarden M."/>
            <person name="Gevers D."/>
            <person name="Courvalin P."/>
            <person name="Lambert T."/>
            <person name="Walker B."/>
            <person name="Young S.K."/>
            <person name="Zeng Q."/>
            <person name="Gargeya S."/>
            <person name="Fitzgerald M."/>
            <person name="Haas B."/>
            <person name="Abouelleil A."/>
            <person name="Alvarado L."/>
            <person name="Arachchi H.M."/>
            <person name="Berlin A.M."/>
            <person name="Chapman S.B."/>
            <person name="Dewar J."/>
            <person name="Goldberg J."/>
            <person name="Griggs A."/>
            <person name="Gujja S."/>
            <person name="Hansen M."/>
            <person name="Howarth C."/>
            <person name="Imamovic A."/>
            <person name="Larimer J."/>
            <person name="McCowan C."/>
            <person name="Murphy C."/>
            <person name="Neiman D."/>
            <person name="Pearson M."/>
            <person name="Priest M."/>
            <person name="Roberts A."/>
            <person name="Saif S."/>
            <person name="Shea T."/>
            <person name="Sisk P."/>
            <person name="Sykes S."/>
            <person name="Wortman J."/>
            <person name="Nusbaum C."/>
            <person name="Birren B."/>
        </authorList>
    </citation>
    <scope>NUCLEOTIDE SEQUENCE [LARGE SCALE GENOMIC DNA]</scope>
    <source>
        <strain evidence="12 13">90A8</strain>
    </source>
</reference>
<organism evidence="12 13">
    <name type="scientific">[Clostridium] clostridioforme 90A8</name>
    <dbReference type="NCBI Taxonomy" id="999408"/>
    <lineage>
        <taxon>Bacteria</taxon>
        <taxon>Bacillati</taxon>
        <taxon>Bacillota</taxon>
        <taxon>Clostridia</taxon>
        <taxon>Lachnospirales</taxon>
        <taxon>Lachnospiraceae</taxon>
        <taxon>Enterocloster</taxon>
    </lineage>
</organism>
<dbReference type="NCBIfam" id="TIGR00112">
    <property type="entry name" value="proC"/>
    <property type="match status" value="1"/>
</dbReference>
<dbReference type="PANTHER" id="PTHR11645">
    <property type="entry name" value="PYRROLINE-5-CARBOXYLATE REDUCTASE"/>
    <property type="match status" value="1"/>
</dbReference>
<evidence type="ECO:0000256" key="8">
    <source>
        <dbReference type="PIRSR" id="PIRSR000193-1"/>
    </source>
</evidence>
<feature type="binding site" evidence="8">
    <location>
        <position position="54"/>
    </location>
    <ligand>
        <name>NADPH</name>
        <dbReference type="ChEBI" id="CHEBI:57783"/>
    </ligand>
</feature>
<dbReference type="SUPFAM" id="SSF51735">
    <property type="entry name" value="NAD(P)-binding Rossmann-fold domains"/>
    <property type="match status" value="1"/>
</dbReference>
<proteinExistence type="inferred from homology"/>
<dbReference type="Pfam" id="PF03807">
    <property type="entry name" value="F420_oxidored"/>
    <property type="match status" value="1"/>
</dbReference>
<dbReference type="EC" id="1.5.1.2" evidence="6 7"/>
<evidence type="ECO:0000256" key="3">
    <source>
        <dbReference type="ARBA" id="ARBA00022857"/>
    </source>
</evidence>
<feature type="domain" description="Pyrroline-5-carboxylate reductase catalytic N-terminal" evidence="10">
    <location>
        <begin position="3"/>
        <end position="95"/>
    </location>
</feature>
<comment type="caution">
    <text evidence="12">The sequence shown here is derived from an EMBL/GenBank/DDBJ whole genome shotgun (WGS) entry which is preliminary data.</text>
</comment>
<evidence type="ECO:0000259" key="11">
    <source>
        <dbReference type="Pfam" id="PF14748"/>
    </source>
</evidence>
<dbReference type="PROSITE" id="PS00521">
    <property type="entry name" value="P5CR"/>
    <property type="match status" value="1"/>
</dbReference>
<dbReference type="EMBL" id="AGYR01000001">
    <property type="protein sequence ID" value="ENZ20336.1"/>
    <property type="molecule type" value="Genomic_DNA"/>
</dbReference>
<comment type="subcellular location">
    <subcellularLocation>
        <location evidence="6">Cytoplasm</location>
    </subcellularLocation>
</comment>
<evidence type="ECO:0000313" key="13">
    <source>
        <dbReference type="Proteomes" id="UP000013085"/>
    </source>
</evidence>
<evidence type="ECO:0000256" key="1">
    <source>
        <dbReference type="ARBA" id="ARBA00005525"/>
    </source>
</evidence>
<comment type="catalytic activity">
    <reaction evidence="6">
        <text>L-proline + NAD(+) = (S)-1-pyrroline-5-carboxylate + NADH + 2 H(+)</text>
        <dbReference type="Rhea" id="RHEA:14105"/>
        <dbReference type="ChEBI" id="CHEBI:15378"/>
        <dbReference type="ChEBI" id="CHEBI:17388"/>
        <dbReference type="ChEBI" id="CHEBI:57540"/>
        <dbReference type="ChEBI" id="CHEBI:57945"/>
        <dbReference type="ChEBI" id="CHEBI:60039"/>
        <dbReference type="EC" id="1.5.1.2"/>
    </reaction>
</comment>
<keyword evidence="6" id="KW-0963">Cytoplasm</keyword>
<evidence type="ECO:0000259" key="10">
    <source>
        <dbReference type="Pfam" id="PF03807"/>
    </source>
</evidence>
<dbReference type="GO" id="GO:0055129">
    <property type="term" value="P:L-proline biosynthetic process"/>
    <property type="evidence" value="ECO:0007669"/>
    <property type="project" value="UniProtKB-UniRule"/>
</dbReference>
<dbReference type="Pfam" id="PF14748">
    <property type="entry name" value="P5CR_dimer"/>
    <property type="match status" value="1"/>
</dbReference>
<dbReference type="Gene3D" id="1.10.3730.10">
    <property type="entry name" value="ProC C-terminal domain-like"/>
    <property type="match status" value="1"/>
</dbReference>
<evidence type="ECO:0000256" key="2">
    <source>
        <dbReference type="ARBA" id="ARBA00022650"/>
    </source>
</evidence>
<dbReference type="HOGENOM" id="CLU_042344_3_1_9"/>
<dbReference type="UniPathway" id="UPA00098">
    <property type="reaction ID" value="UER00361"/>
</dbReference>
<dbReference type="InterPro" id="IPR053790">
    <property type="entry name" value="P5CR-like_CS"/>
</dbReference>
<comment type="pathway">
    <text evidence="6 9">Amino-acid biosynthesis; L-proline biosynthesis; L-proline from L-glutamate 5-semialdehyde: step 1/1.</text>
</comment>
<dbReference type="RefSeq" id="WP_002593241.1">
    <property type="nucleotide sequence ID" value="NZ_KB850976.1"/>
</dbReference>
<feature type="binding site" evidence="8">
    <location>
        <begin position="7"/>
        <end position="12"/>
    </location>
    <ligand>
        <name>NADP(+)</name>
        <dbReference type="ChEBI" id="CHEBI:58349"/>
    </ligand>
</feature>
<dbReference type="HAMAP" id="MF_01925">
    <property type="entry name" value="P5C_reductase"/>
    <property type="match status" value="1"/>
</dbReference>
<dbReference type="PATRIC" id="fig|999408.3.peg.291"/>
<dbReference type="FunFam" id="1.10.3730.10:FF:000001">
    <property type="entry name" value="Pyrroline-5-carboxylate reductase"/>
    <property type="match status" value="1"/>
</dbReference>
<dbReference type="Gene3D" id="3.40.50.720">
    <property type="entry name" value="NAD(P)-binding Rossmann-like Domain"/>
    <property type="match status" value="1"/>
</dbReference>
<evidence type="ECO:0000256" key="4">
    <source>
        <dbReference type="ARBA" id="ARBA00023002"/>
    </source>
</evidence>
<keyword evidence="6 9" id="KW-0028">Amino-acid biosynthesis</keyword>
<dbReference type="InterPro" id="IPR036291">
    <property type="entry name" value="NAD(P)-bd_dom_sf"/>
</dbReference>
<gene>
    <name evidence="6" type="primary">proC</name>
    <name evidence="12" type="ORF">HMPREF1090_00271</name>
</gene>
<dbReference type="SUPFAM" id="SSF48179">
    <property type="entry name" value="6-phosphogluconate dehydrogenase C-terminal domain-like"/>
    <property type="match status" value="1"/>
</dbReference>
<dbReference type="AlphaFoldDB" id="A0A0E2HVS9"/>
<dbReference type="InterPro" id="IPR000304">
    <property type="entry name" value="Pyrroline-COOH_reductase"/>
</dbReference>
<keyword evidence="3 6" id="KW-0521">NADP</keyword>
<protein>
    <recommendedName>
        <fullName evidence="6 7">Pyrroline-5-carboxylate reductase</fullName>
        <shortName evidence="6">P5C reductase</shortName>
        <shortName evidence="6">P5CR</shortName>
        <ecNumber evidence="6 7">1.5.1.2</ecNumber>
    </recommendedName>
    <alternativeName>
        <fullName evidence="6">PCA reductase</fullName>
    </alternativeName>
</protein>
<dbReference type="PIRSF" id="PIRSF000193">
    <property type="entry name" value="Pyrrol-5-carb_rd"/>
    <property type="match status" value="1"/>
</dbReference>
<evidence type="ECO:0000256" key="7">
    <source>
        <dbReference type="NCBIfam" id="TIGR00112"/>
    </source>
</evidence>
<keyword evidence="2 6" id="KW-0641">Proline biosynthesis</keyword>
<dbReference type="PANTHER" id="PTHR11645:SF0">
    <property type="entry name" value="PYRROLINE-5-CARBOXYLATE REDUCTASE 3"/>
    <property type="match status" value="1"/>
</dbReference>